<dbReference type="InterPro" id="IPR014922">
    <property type="entry name" value="YdhG-like"/>
</dbReference>
<sequence length="198" mass="22891">MKNQEKIEAYYAKEQPFKEGIGLLRELALKTELNETYKWGIPVYTIDNKNVLGILAFKHHFGIWFYNGVFLKDPKKVLENAQEGKTKAMRHWKFTSIADINNAAVLSYFQEAIDNQKKGLVLIPEKNKPISIPSLLKKAMDNNEALKMNYEGLTAYKQREYCEYISEAKQEKTKLSRLEKSVALLLEGLGLHDKYRKG</sequence>
<evidence type="ECO:0000313" key="2">
    <source>
        <dbReference type="EMBL" id="MBC8769029.1"/>
    </source>
</evidence>
<dbReference type="Pfam" id="PF08818">
    <property type="entry name" value="DUF1801"/>
    <property type="match status" value="1"/>
</dbReference>
<dbReference type="InterPro" id="IPR016786">
    <property type="entry name" value="YdeI_bac"/>
</dbReference>
<dbReference type="SUPFAM" id="SSF159888">
    <property type="entry name" value="YdhG-like"/>
    <property type="match status" value="1"/>
</dbReference>
<dbReference type="PIRSF" id="PIRSF021308">
    <property type="entry name" value="UCP021308"/>
    <property type="match status" value="1"/>
</dbReference>
<proteinExistence type="predicted"/>
<name>A0ABR7QPA1_9FLAO</name>
<evidence type="ECO:0000313" key="3">
    <source>
        <dbReference type="Proteomes" id="UP000618952"/>
    </source>
</evidence>
<dbReference type="Pfam" id="PF13376">
    <property type="entry name" value="OmdA"/>
    <property type="match status" value="1"/>
</dbReference>
<dbReference type="RefSeq" id="WP_187585469.1">
    <property type="nucleotide sequence ID" value="NZ_JACLHY010000013.1"/>
</dbReference>
<dbReference type="EMBL" id="JACLHY010000013">
    <property type="protein sequence ID" value="MBC8769029.1"/>
    <property type="molecule type" value="Genomic_DNA"/>
</dbReference>
<evidence type="ECO:0000259" key="1">
    <source>
        <dbReference type="Pfam" id="PF08818"/>
    </source>
</evidence>
<feature type="domain" description="YdhG-like" evidence="1">
    <location>
        <begin position="22"/>
        <end position="113"/>
    </location>
</feature>
<protein>
    <submittedName>
        <fullName evidence="2">YdeI/OmpD-associated family protein</fullName>
    </submittedName>
</protein>
<accession>A0ABR7QPA1</accession>
<reference evidence="2 3" key="1">
    <citation type="submission" date="2020-08" db="EMBL/GenBank/DDBJ databases">
        <title>Arenibacter gaetbuli sp. nov., isolated from a sand dune.</title>
        <authorList>
            <person name="Park S."/>
            <person name="Yoon J.-H."/>
        </authorList>
    </citation>
    <scope>NUCLEOTIDE SEQUENCE [LARGE SCALE GENOMIC DNA]</scope>
    <source>
        <strain evidence="2 3">BSSL-BM3</strain>
    </source>
</reference>
<dbReference type="Gene3D" id="3.90.1150.200">
    <property type="match status" value="1"/>
</dbReference>
<gene>
    <name evidence="2" type="ORF">H4O18_13585</name>
</gene>
<organism evidence="2 3">
    <name type="scientific">Arenibacter arenosicollis</name>
    <dbReference type="NCBI Taxonomy" id="2762274"/>
    <lineage>
        <taxon>Bacteria</taxon>
        <taxon>Pseudomonadati</taxon>
        <taxon>Bacteroidota</taxon>
        <taxon>Flavobacteriia</taxon>
        <taxon>Flavobacteriales</taxon>
        <taxon>Flavobacteriaceae</taxon>
        <taxon>Arenibacter</taxon>
    </lineage>
</organism>
<dbReference type="Proteomes" id="UP000618952">
    <property type="component" value="Unassembled WGS sequence"/>
</dbReference>
<comment type="caution">
    <text evidence="2">The sequence shown here is derived from an EMBL/GenBank/DDBJ whole genome shotgun (WGS) entry which is preliminary data.</text>
</comment>
<keyword evidence="3" id="KW-1185">Reference proteome</keyword>